<evidence type="ECO:0000256" key="3">
    <source>
        <dbReference type="ARBA" id="ARBA00022840"/>
    </source>
</evidence>
<dbReference type="Gene3D" id="1.10.3710.10">
    <property type="entry name" value="DNA polymerase III clamp loader subunits, C-terminal domain"/>
    <property type="match status" value="1"/>
</dbReference>
<reference evidence="6" key="1">
    <citation type="journal article" date="2019" name="Int. J. Syst. Evol. Microbiol.">
        <title>The Global Catalogue of Microorganisms (GCM) 10K type strain sequencing project: providing services to taxonomists for standard genome sequencing and annotation.</title>
        <authorList>
            <consortium name="The Broad Institute Genomics Platform"/>
            <consortium name="The Broad Institute Genome Sequencing Center for Infectious Disease"/>
            <person name="Wu L."/>
            <person name="Ma J."/>
        </authorList>
    </citation>
    <scope>NUCLEOTIDE SEQUENCE [LARGE SCALE GENOMIC DNA]</scope>
    <source>
        <strain evidence="6">CCUG 46385</strain>
    </source>
</reference>
<dbReference type="Gene3D" id="1.10.8.60">
    <property type="match status" value="1"/>
</dbReference>
<dbReference type="InterPro" id="IPR051314">
    <property type="entry name" value="AAA_ATPase_RarA/MGS1/WRNIP1"/>
</dbReference>
<dbReference type="PANTHER" id="PTHR13779:SF7">
    <property type="entry name" value="ATPASE WRNIP1"/>
    <property type="match status" value="1"/>
</dbReference>
<dbReference type="SUPFAM" id="SSF48019">
    <property type="entry name" value="post-AAA+ oligomerization domain-like"/>
    <property type="match status" value="1"/>
</dbReference>
<protein>
    <submittedName>
        <fullName evidence="5">Replication-associated recombination protein A</fullName>
    </submittedName>
</protein>
<dbReference type="Gene3D" id="1.20.272.10">
    <property type="match status" value="1"/>
</dbReference>
<dbReference type="Pfam" id="PF12002">
    <property type="entry name" value="MgsA_C"/>
    <property type="match status" value="1"/>
</dbReference>
<evidence type="ECO:0000313" key="5">
    <source>
        <dbReference type="EMBL" id="MFC4804597.1"/>
    </source>
</evidence>
<feature type="domain" description="AAA+ ATPase" evidence="4">
    <location>
        <begin position="38"/>
        <end position="154"/>
    </location>
</feature>
<evidence type="ECO:0000313" key="6">
    <source>
        <dbReference type="Proteomes" id="UP001595916"/>
    </source>
</evidence>
<dbReference type="CDD" id="cd00009">
    <property type="entry name" value="AAA"/>
    <property type="match status" value="1"/>
</dbReference>
<dbReference type="Gene3D" id="3.40.50.300">
    <property type="entry name" value="P-loop containing nucleotide triphosphate hydrolases"/>
    <property type="match status" value="1"/>
</dbReference>
<evidence type="ECO:0000256" key="2">
    <source>
        <dbReference type="ARBA" id="ARBA00022741"/>
    </source>
</evidence>
<dbReference type="InterPro" id="IPR032423">
    <property type="entry name" value="AAA_assoc_2"/>
</dbReference>
<keyword evidence="3" id="KW-0067">ATP-binding</keyword>
<evidence type="ECO:0000259" key="4">
    <source>
        <dbReference type="SMART" id="SM00382"/>
    </source>
</evidence>
<evidence type="ECO:0000256" key="1">
    <source>
        <dbReference type="ARBA" id="ARBA00008959"/>
    </source>
</evidence>
<dbReference type="InterPro" id="IPR021886">
    <property type="entry name" value="MgsA_C"/>
</dbReference>
<accession>A0ABV9QJN9</accession>
<dbReference type="InterPro" id="IPR008921">
    <property type="entry name" value="DNA_pol3_clamp-load_cplx_C"/>
</dbReference>
<gene>
    <name evidence="5" type="ORF">ACFO4R_05820</name>
</gene>
<dbReference type="InterPro" id="IPR003593">
    <property type="entry name" value="AAA+_ATPase"/>
</dbReference>
<dbReference type="EMBL" id="JBHSHL010000020">
    <property type="protein sequence ID" value="MFC4804597.1"/>
    <property type="molecule type" value="Genomic_DNA"/>
</dbReference>
<dbReference type="CDD" id="cd18139">
    <property type="entry name" value="HLD_clamp_RarA"/>
    <property type="match status" value="1"/>
</dbReference>
<sequence>MNIPFAELIRPKDISQVVGQQHIIGKDKLINRLVETKKIINLIFFGPPGTGKTTVAEILAANSNLSYYKLNATYSKTQDIRDIASEINTLSGYKGILIYIDEIQNFNKKQQQLLLDYIEKGEIILIASTTENPYHSIYKSLLSRCTIIEFHSLDNPAVKKGIYNAIENLEEQGYRIEYKDENIGKLIDFSGGDLRKALNTLGTMLEFYSKDNQLKIDEDTLLNVCGTKTVLYDRNSDEHYDILSAFQKSIRGSDIDASLHYLARLLRSGDLISACRRLLVIASEDVGLAYPQAAAIAKSCVDTAFFLGLPEARIPLAQAVILLAGVPKSNSAIVGIDAALNDLDKVSHYPVPNHLKDAHYSGAKLLERGLNYKYPHDYPNSYIDQTYLPESLKDAKYYYGKDNKMENGIAEHFRKIKK</sequence>
<dbReference type="RefSeq" id="WP_379788108.1">
    <property type="nucleotide sequence ID" value="NZ_JBHSHL010000020.1"/>
</dbReference>
<name>A0ABV9QJN9_9FIRM</name>
<comment type="similarity">
    <text evidence="1">Belongs to the AAA ATPase family. RarA/MGS1/WRNIP1 subfamily.</text>
</comment>
<dbReference type="Pfam" id="PF00004">
    <property type="entry name" value="AAA"/>
    <property type="match status" value="1"/>
</dbReference>
<keyword evidence="2" id="KW-0547">Nucleotide-binding</keyword>
<proteinExistence type="inferred from homology"/>
<keyword evidence="6" id="KW-1185">Reference proteome</keyword>
<dbReference type="PANTHER" id="PTHR13779">
    <property type="entry name" value="WERNER HELICASE-INTERACTING PROTEIN 1 FAMILY MEMBER"/>
    <property type="match status" value="1"/>
</dbReference>
<dbReference type="SUPFAM" id="SSF52540">
    <property type="entry name" value="P-loop containing nucleoside triphosphate hydrolases"/>
    <property type="match status" value="1"/>
</dbReference>
<dbReference type="InterPro" id="IPR003959">
    <property type="entry name" value="ATPase_AAA_core"/>
</dbReference>
<organism evidence="5 6">
    <name type="scientific">Filifactor villosus</name>
    <dbReference type="NCBI Taxonomy" id="29374"/>
    <lineage>
        <taxon>Bacteria</taxon>
        <taxon>Bacillati</taxon>
        <taxon>Bacillota</taxon>
        <taxon>Clostridia</taxon>
        <taxon>Peptostreptococcales</taxon>
        <taxon>Filifactoraceae</taxon>
        <taxon>Filifactor</taxon>
    </lineage>
</organism>
<dbReference type="Proteomes" id="UP001595916">
    <property type="component" value="Unassembled WGS sequence"/>
</dbReference>
<comment type="caution">
    <text evidence="5">The sequence shown here is derived from an EMBL/GenBank/DDBJ whole genome shotgun (WGS) entry which is preliminary data.</text>
</comment>
<dbReference type="InterPro" id="IPR027417">
    <property type="entry name" value="P-loop_NTPase"/>
</dbReference>
<dbReference type="Pfam" id="PF16193">
    <property type="entry name" value="AAA_assoc_2"/>
    <property type="match status" value="1"/>
</dbReference>
<dbReference type="SMART" id="SM00382">
    <property type="entry name" value="AAA"/>
    <property type="match status" value="1"/>
</dbReference>